<name>A0AA38TC56_9ASTR</name>
<comment type="caution">
    <text evidence="1">The sequence shown here is derived from an EMBL/GenBank/DDBJ whole genome shotgun (WGS) entry which is preliminary data.</text>
</comment>
<accession>A0AA38TC56</accession>
<keyword evidence="2" id="KW-1185">Reference proteome</keyword>
<reference evidence="1" key="1">
    <citation type="submission" date="2023-03" db="EMBL/GenBank/DDBJ databases">
        <title>Chromosome-scale reference genome and RAD-based genetic map of yellow starthistle (Centaurea solstitialis) reveal putative structural variation and QTLs associated with invader traits.</title>
        <authorList>
            <person name="Reatini B."/>
            <person name="Cang F.A."/>
            <person name="Jiang Q."/>
            <person name="Mckibben M.T.W."/>
            <person name="Barker M.S."/>
            <person name="Rieseberg L.H."/>
            <person name="Dlugosch K.M."/>
        </authorList>
    </citation>
    <scope>NUCLEOTIDE SEQUENCE</scope>
    <source>
        <strain evidence="1">CAN-66</strain>
        <tissue evidence="1">Leaf</tissue>
    </source>
</reference>
<proteinExistence type="predicted"/>
<dbReference type="AlphaFoldDB" id="A0AA38TC56"/>
<dbReference type="Proteomes" id="UP001172457">
    <property type="component" value="Chromosome 4"/>
</dbReference>
<organism evidence="1 2">
    <name type="scientific">Centaurea solstitialis</name>
    <name type="common">yellow star-thistle</name>
    <dbReference type="NCBI Taxonomy" id="347529"/>
    <lineage>
        <taxon>Eukaryota</taxon>
        <taxon>Viridiplantae</taxon>
        <taxon>Streptophyta</taxon>
        <taxon>Embryophyta</taxon>
        <taxon>Tracheophyta</taxon>
        <taxon>Spermatophyta</taxon>
        <taxon>Magnoliopsida</taxon>
        <taxon>eudicotyledons</taxon>
        <taxon>Gunneridae</taxon>
        <taxon>Pentapetalae</taxon>
        <taxon>asterids</taxon>
        <taxon>campanulids</taxon>
        <taxon>Asterales</taxon>
        <taxon>Asteraceae</taxon>
        <taxon>Carduoideae</taxon>
        <taxon>Cardueae</taxon>
        <taxon>Centaureinae</taxon>
        <taxon>Centaurea</taxon>
    </lineage>
</organism>
<protein>
    <submittedName>
        <fullName evidence="1">Uncharacterized protein</fullName>
    </submittedName>
</protein>
<evidence type="ECO:0000313" key="2">
    <source>
        <dbReference type="Proteomes" id="UP001172457"/>
    </source>
</evidence>
<dbReference type="EMBL" id="JARYMX010000004">
    <property type="protein sequence ID" value="KAJ9554268.1"/>
    <property type="molecule type" value="Genomic_DNA"/>
</dbReference>
<gene>
    <name evidence="1" type="ORF">OSB04_018313</name>
</gene>
<evidence type="ECO:0000313" key="1">
    <source>
        <dbReference type="EMBL" id="KAJ9554268.1"/>
    </source>
</evidence>
<sequence length="125" mass="14136">MGGKRWPAVVEAMKSSFVERKRKKKRVVDILDVLICYLWSRPYTSNKLDSNPSCVFVGSSWLDSSSSKIYVSRHVKFIEHEFPISTFSMSSPSHTTIQSDELCALQVTIMSDAPLTKTAIFSKNI</sequence>